<dbReference type="EC" id="2.7.13.3" evidence="3"/>
<evidence type="ECO:0000256" key="5">
    <source>
        <dbReference type="ARBA" id="ARBA00022679"/>
    </source>
</evidence>
<keyword evidence="9" id="KW-0902">Two-component regulatory system</keyword>
<evidence type="ECO:0000256" key="3">
    <source>
        <dbReference type="ARBA" id="ARBA00012438"/>
    </source>
</evidence>
<evidence type="ECO:0000313" key="14">
    <source>
        <dbReference type="Proteomes" id="UP001223079"/>
    </source>
</evidence>
<dbReference type="RefSeq" id="WP_307120835.1">
    <property type="nucleotide sequence ID" value="NZ_JAUSTM010000001.1"/>
</dbReference>
<accession>A0ABT9YNY7</accession>
<evidence type="ECO:0000256" key="11">
    <source>
        <dbReference type="SAM" id="Phobius"/>
    </source>
</evidence>
<dbReference type="SUPFAM" id="SSF55874">
    <property type="entry name" value="ATPase domain of HSP90 chaperone/DNA topoisomerase II/histidine kinase"/>
    <property type="match status" value="1"/>
</dbReference>
<evidence type="ECO:0000256" key="7">
    <source>
        <dbReference type="ARBA" id="ARBA00022777"/>
    </source>
</evidence>
<dbReference type="PRINTS" id="PR00344">
    <property type="entry name" value="BCTRLSENSOR"/>
</dbReference>
<evidence type="ECO:0000259" key="12">
    <source>
        <dbReference type="PROSITE" id="PS50109"/>
    </source>
</evidence>
<comment type="catalytic activity">
    <reaction evidence="1">
        <text>ATP + protein L-histidine = ADP + protein N-phospho-L-histidine.</text>
        <dbReference type="EC" id="2.7.13.3"/>
    </reaction>
</comment>
<protein>
    <recommendedName>
        <fullName evidence="3">histidine kinase</fullName>
        <ecNumber evidence="3">2.7.13.3</ecNumber>
    </recommendedName>
</protein>
<dbReference type="InterPro" id="IPR036890">
    <property type="entry name" value="HATPase_C_sf"/>
</dbReference>
<feature type="transmembrane region" description="Helical" evidence="11">
    <location>
        <begin position="12"/>
        <end position="33"/>
    </location>
</feature>
<dbReference type="GO" id="GO:0016301">
    <property type="term" value="F:kinase activity"/>
    <property type="evidence" value="ECO:0007669"/>
    <property type="project" value="UniProtKB-KW"/>
</dbReference>
<dbReference type="InterPro" id="IPR003594">
    <property type="entry name" value="HATPase_dom"/>
</dbReference>
<keyword evidence="13" id="KW-0456">Lyase</keyword>
<evidence type="ECO:0000313" key="13">
    <source>
        <dbReference type="EMBL" id="MDQ0221597.1"/>
    </source>
</evidence>
<dbReference type="InterPro" id="IPR005467">
    <property type="entry name" value="His_kinase_dom"/>
</dbReference>
<dbReference type="SMART" id="SM00387">
    <property type="entry name" value="HATPase_c"/>
    <property type="match status" value="1"/>
</dbReference>
<evidence type="ECO:0000256" key="10">
    <source>
        <dbReference type="ARBA" id="ARBA00023136"/>
    </source>
</evidence>
<gene>
    <name evidence="13" type="ORF">J2S23_000128</name>
</gene>
<dbReference type="Pfam" id="PF02518">
    <property type="entry name" value="HATPase_c"/>
    <property type="match status" value="1"/>
</dbReference>
<dbReference type="GO" id="GO:0016829">
    <property type="term" value="F:lyase activity"/>
    <property type="evidence" value="ECO:0007669"/>
    <property type="project" value="UniProtKB-KW"/>
</dbReference>
<keyword evidence="5" id="KW-0808">Transferase</keyword>
<evidence type="ECO:0000256" key="9">
    <source>
        <dbReference type="ARBA" id="ARBA00023012"/>
    </source>
</evidence>
<sequence length="323" mass="36944">MKQFLTQWLRSRLAWLVLLGLVLGLLLGFALVFENLQPVLFYQVSLLTVFILICGLWDLVREWRKYQQGLQERAVAKSGLSPLEMVLQDQIARQKEQIKAQQVIARSKQEETLDYFTLWAHQIKTPLTASQLLLKELPDSQTKKDLSQELFRVGQYADMAMTYLRLESFHEDLVLTEVDLYDLVREVVKKYALFFIQQSIQLDLQPFDKTVTTDSKWLAVVLEQILSNAVKYTRTGTISIYLEDDRLIVADTGMGIQQSDLNRVFERGFSGFNGRVSQQSSGLGLYLSKTIMEKLGHQIALTSQVGEGTQVILQFPKATLAQD</sequence>
<feature type="domain" description="Histidine kinase" evidence="12">
    <location>
        <begin position="118"/>
        <end position="319"/>
    </location>
</feature>
<comment type="subcellular location">
    <subcellularLocation>
        <location evidence="2">Cell membrane</location>
        <topology evidence="2">Multi-pass membrane protein</topology>
    </subcellularLocation>
</comment>
<dbReference type="PANTHER" id="PTHR45453">
    <property type="entry name" value="PHOSPHATE REGULON SENSOR PROTEIN PHOR"/>
    <property type="match status" value="1"/>
</dbReference>
<keyword evidence="10 11" id="KW-0472">Membrane</keyword>
<evidence type="ECO:0000256" key="6">
    <source>
        <dbReference type="ARBA" id="ARBA00022692"/>
    </source>
</evidence>
<evidence type="ECO:0000256" key="4">
    <source>
        <dbReference type="ARBA" id="ARBA00022475"/>
    </source>
</evidence>
<evidence type="ECO:0000256" key="2">
    <source>
        <dbReference type="ARBA" id="ARBA00004651"/>
    </source>
</evidence>
<evidence type="ECO:0000256" key="1">
    <source>
        <dbReference type="ARBA" id="ARBA00000085"/>
    </source>
</evidence>
<reference evidence="13 14" key="1">
    <citation type="submission" date="2023-07" db="EMBL/GenBank/DDBJ databases">
        <title>Genomic Encyclopedia of Type Strains, Phase IV (KMG-IV): sequencing the most valuable type-strain genomes for metagenomic binning, comparative biology and taxonomic classification.</title>
        <authorList>
            <person name="Goeker M."/>
        </authorList>
    </citation>
    <scope>NUCLEOTIDE SEQUENCE [LARGE SCALE GENOMIC DNA]</scope>
    <source>
        <strain evidence="13 14">DSM 105143</strain>
    </source>
</reference>
<dbReference type="PROSITE" id="PS50109">
    <property type="entry name" value="HIS_KIN"/>
    <property type="match status" value="1"/>
</dbReference>
<evidence type="ECO:0000256" key="8">
    <source>
        <dbReference type="ARBA" id="ARBA00022989"/>
    </source>
</evidence>
<dbReference type="EMBL" id="JAUSTM010000001">
    <property type="protein sequence ID" value="MDQ0221597.1"/>
    <property type="molecule type" value="Genomic_DNA"/>
</dbReference>
<dbReference type="Gene3D" id="3.30.565.10">
    <property type="entry name" value="Histidine kinase-like ATPase, C-terminal domain"/>
    <property type="match status" value="1"/>
</dbReference>
<organism evidence="13 14">
    <name type="scientific">Streptococcus moroccensis</name>
    <dbReference type="NCBI Taxonomy" id="1451356"/>
    <lineage>
        <taxon>Bacteria</taxon>
        <taxon>Bacillati</taxon>
        <taxon>Bacillota</taxon>
        <taxon>Bacilli</taxon>
        <taxon>Lactobacillales</taxon>
        <taxon>Streptococcaceae</taxon>
        <taxon>Streptococcus</taxon>
    </lineage>
</organism>
<comment type="caution">
    <text evidence="13">The sequence shown here is derived from an EMBL/GenBank/DDBJ whole genome shotgun (WGS) entry which is preliminary data.</text>
</comment>
<keyword evidence="6 11" id="KW-0812">Transmembrane</keyword>
<dbReference type="InterPro" id="IPR004358">
    <property type="entry name" value="Sig_transdc_His_kin-like_C"/>
</dbReference>
<dbReference type="Proteomes" id="UP001223079">
    <property type="component" value="Unassembled WGS sequence"/>
</dbReference>
<dbReference type="InterPro" id="IPR050351">
    <property type="entry name" value="BphY/WalK/GraS-like"/>
</dbReference>
<name>A0ABT9YNY7_9STRE</name>
<keyword evidence="14" id="KW-1185">Reference proteome</keyword>
<keyword evidence="7 13" id="KW-0418">Kinase</keyword>
<keyword evidence="4" id="KW-1003">Cell membrane</keyword>
<keyword evidence="8 11" id="KW-1133">Transmembrane helix</keyword>
<dbReference type="PANTHER" id="PTHR45453:SF2">
    <property type="entry name" value="HISTIDINE KINASE"/>
    <property type="match status" value="1"/>
</dbReference>
<feature type="transmembrane region" description="Helical" evidence="11">
    <location>
        <begin position="39"/>
        <end position="60"/>
    </location>
</feature>
<proteinExistence type="predicted"/>